<dbReference type="Proteomes" id="UP001153404">
    <property type="component" value="Unassembled WGS sequence"/>
</dbReference>
<dbReference type="EMBL" id="JAPDIA010000002">
    <property type="protein sequence ID" value="MDG0808673.1"/>
    <property type="molecule type" value="Genomic_DNA"/>
</dbReference>
<feature type="domain" description="Streptomycin biosynthesis protein StrF" evidence="1">
    <location>
        <begin position="227"/>
        <end position="437"/>
    </location>
</feature>
<comment type="caution">
    <text evidence="2">The sequence shown here is derived from an EMBL/GenBank/DDBJ whole genome shotgun (WGS) entry which is preliminary data.</text>
</comment>
<evidence type="ECO:0000313" key="3">
    <source>
        <dbReference type="Proteomes" id="UP001153404"/>
    </source>
</evidence>
<evidence type="ECO:0000259" key="1">
    <source>
        <dbReference type="Pfam" id="PF13712"/>
    </source>
</evidence>
<dbReference type="SUPFAM" id="SSF53335">
    <property type="entry name" value="S-adenosyl-L-methionine-dependent methyltransferases"/>
    <property type="match status" value="1"/>
</dbReference>
<protein>
    <submittedName>
        <fullName evidence="2">Glycosyltransferase</fullName>
    </submittedName>
</protein>
<evidence type="ECO:0000313" key="2">
    <source>
        <dbReference type="EMBL" id="MDG0808673.1"/>
    </source>
</evidence>
<name>A0A9X4KQH6_9BACL</name>
<dbReference type="InterPro" id="IPR029044">
    <property type="entry name" value="Nucleotide-diphossugar_trans"/>
</dbReference>
<dbReference type="InterPro" id="IPR059123">
    <property type="entry name" value="StrF_dom"/>
</dbReference>
<keyword evidence="3" id="KW-1185">Reference proteome</keyword>
<dbReference type="Pfam" id="PF13712">
    <property type="entry name" value="Glyco_tranf_2_5"/>
    <property type="match status" value="1"/>
</dbReference>
<dbReference type="SUPFAM" id="SSF53448">
    <property type="entry name" value="Nucleotide-diphospho-sugar transferases"/>
    <property type="match status" value="1"/>
</dbReference>
<dbReference type="InterPro" id="IPR029063">
    <property type="entry name" value="SAM-dependent_MTases_sf"/>
</dbReference>
<dbReference type="Gene3D" id="3.90.550.10">
    <property type="entry name" value="Spore Coat Polysaccharide Biosynthesis Protein SpsA, Chain A"/>
    <property type="match status" value="1"/>
</dbReference>
<proteinExistence type="predicted"/>
<dbReference type="RefSeq" id="WP_277529402.1">
    <property type="nucleotide sequence ID" value="NZ_JAPDIA010000002.1"/>
</dbReference>
<dbReference type="Gene3D" id="3.40.50.150">
    <property type="entry name" value="Vaccinia Virus protein VP39"/>
    <property type="match status" value="1"/>
</dbReference>
<dbReference type="AlphaFoldDB" id="A0A9X4KQH6"/>
<organism evidence="2 3">
    <name type="scientific">Cohnella rhizosphaerae</name>
    <dbReference type="NCBI Taxonomy" id="1457232"/>
    <lineage>
        <taxon>Bacteria</taxon>
        <taxon>Bacillati</taxon>
        <taxon>Bacillota</taxon>
        <taxon>Bacilli</taxon>
        <taxon>Bacillales</taxon>
        <taxon>Paenibacillaceae</taxon>
        <taxon>Cohnella</taxon>
    </lineage>
</organism>
<sequence>MLEHLRDPWTLMRGASLLLKPGGAVLASLLNIAHYSVVRKLLNGSFTYTESGLLERTQMRFFTLQDICNLFGQAGLAEMRYEPNEFLQSQEDARFVEGLSLLSDNPAESAKQLVAHQYVLRAAAADRNRVEERAPSRQLSFALRRVEWRMDAENHADQIVRWLSEGAVTARELRLAIERDIVRKEETAAALGGGRRPRGTGRIRRGLARLAAPGRRYGMSADPHGIAFITCVSDPELYAETLAYLRALTVPAPCAVEFIAVESDQGIAFAYNEAMIKTKAKYKVYLHQDVFVVDRNFLRVLLDVFGSDPDIGMIGMIGAPEVPASGTWWETHDMIGKVYCSTFGRMAELSGREPRGPYEEVRLADGLLLATQYDLPWREDIIRGWHFYDASQCMEFAAAGYEIAVPAQPSPMCLHSDGVQRPGIAYELERLNFLAHYGGRLG</sequence>
<gene>
    <name evidence="2" type="ORF">OMP40_04155</name>
</gene>
<reference evidence="2" key="1">
    <citation type="submission" date="2022-10" db="EMBL/GenBank/DDBJ databases">
        <title>Comparative genomic analysis of Cohnella hashimotonis sp. nov., isolated from the International Space Station.</title>
        <authorList>
            <person name="Simpson A."/>
            <person name="Venkateswaran K."/>
        </authorList>
    </citation>
    <scope>NUCLEOTIDE SEQUENCE</scope>
    <source>
        <strain evidence="2">DSM 28161</strain>
    </source>
</reference>
<accession>A0A9X4KQH6</accession>